<reference evidence="1 2" key="1">
    <citation type="submission" date="2024-06" db="EMBL/GenBank/DDBJ databases">
        <title>The Natural Products Discovery Center: Release of the First 8490 Sequenced Strains for Exploring Actinobacteria Biosynthetic Diversity.</title>
        <authorList>
            <person name="Kalkreuter E."/>
            <person name="Kautsar S.A."/>
            <person name="Yang D."/>
            <person name="Bader C.D."/>
            <person name="Teijaro C.N."/>
            <person name="Fluegel L."/>
            <person name="Davis C.M."/>
            <person name="Simpson J.R."/>
            <person name="Lauterbach L."/>
            <person name="Steele A.D."/>
            <person name="Gui C."/>
            <person name="Meng S."/>
            <person name="Li G."/>
            <person name="Viehrig K."/>
            <person name="Ye F."/>
            <person name="Su P."/>
            <person name="Kiefer A.F."/>
            <person name="Nichols A."/>
            <person name="Cepeda A.J."/>
            <person name="Yan W."/>
            <person name="Fan B."/>
            <person name="Jiang Y."/>
            <person name="Adhikari A."/>
            <person name="Zheng C.-J."/>
            <person name="Schuster L."/>
            <person name="Cowan T.M."/>
            <person name="Smanski M.J."/>
            <person name="Chevrette M.G."/>
            <person name="De Carvalho L.P.S."/>
            <person name="Shen B."/>
        </authorList>
    </citation>
    <scope>NUCLEOTIDE SEQUENCE [LARGE SCALE GENOMIC DNA]</scope>
    <source>
        <strain evidence="1 2">NPDC048946</strain>
    </source>
</reference>
<sequence length="102" mass="11709">MAREVDGWEHTKNGPRWAPTTGVQVADMLCGLYGDEYDEAKREIDDLIRAVQRDCAEKIRQAQPEVPEEFTTPHRRYAWRQGRIYAADLIMPIYPGDEDATG</sequence>
<dbReference type="EMBL" id="JBEZFP010000012">
    <property type="protein sequence ID" value="MEU8133265.1"/>
    <property type="molecule type" value="Genomic_DNA"/>
</dbReference>
<keyword evidence="2" id="KW-1185">Reference proteome</keyword>
<comment type="caution">
    <text evidence="1">The sequence shown here is derived from an EMBL/GenBank/DDBJ whole genome shotgun (WGS) entry which is preliminary data.</text>
</comment>
<accession>A0ABV3DBZ4</accession>
<name>A0ABV3DBZ4_9ACTN</name>
<proteinExistence type="predicted"/>
<organism evidence="1 2">
    <name type="scientific">Streptodolium elevatio</name>
    <dbReference type="NCBI Taxonomy" id="3157996"/>
    <lineage>
        <taxon>Bacteria</taxon>
        <taxon>Bacillati</taxon>
        <taxon>Actinomycetota</taxon>
        <taxon>Actinomycetes</taxon>
        <taxon>Kitasatosporales</taxon>
        <taxon>Streptomycetaceae</taxon>
        <taxon>Streptodolium</taxon>
    </lineage>
</organism>
<protein>
    <submittedName>
        <fullName evidence="1">Uncharacterized protein</fullName>
    </submittedName>
</protein>
<evidence type="ECO:0000313" key="1">
    <source>
        <dbReference type="EMBL" id="MEU8133265.1"/>
    </source>
</evidence>
<dbReference type="RefSeq" id="WP_358350454.1">
    <property type="nucleotide sequence ID" value="NZ_JBEZFP010000012.1"/>
</dbReference>
<gene>
    <name evidence="1" type="ORF">AB0C36_07120</name>
</gene>
<dbReference type="Proteomes" id="UP001551482">
    <property type="component" value="Unassembled WGS sequence"/>
</dbReference>
<evidence type="ECO:0000313" key="2">
    <source>
        <dbReference type="Proteomes" id="UP001551482"/>
    </source>
</evidence>